<feature type="transmembrane region" description="Helical" evidence="1">
    <location>
        <begin position="144"/>
        <end position="165"/>
    </location>
</feature>
<keyword evidence="1" id="KW-0472">Membrane</keyword>
<name>A0A399F043_9DEIN</name>
<reference evidence="2 3" key="1">
    <citation type="submission" date="2018-08" db="EMBL/GenBank/DDBJ databases">
        <title>Meiothermus luteus KCTC 52599 genome sequencing project.</title>
        <authorList>
            <person name="Da Costa M.S."/>
            <person name="Albuquerque L."/>
            <person name="Raposo P."/>
            <person name="Froufe H.J.C."/>
            <person name="Barroso C.S."/>
            <person name="Egas C."/>
        </authorList>
    </citation>
    <scope>NUCLEOTIDE SEQUENCE [LARGE SCALE GENOMIC DNA]</scope>
    <source>
        <strain evidence="2 3">KCTC 52599</strain>
    </source>
</reference>
<feature type="transmembrane region" description="Helical" evidence="1">
    <location>
        <begin position="42"/>
        <end position="63"/>
    </location>
</feature>
<keyword evidence="1" id="KW-1133">Transmembrane helix</keyword>
<feature type="transmembrane region" description="Helical" evidence="1">
    <location>
        <begin position="69"/>
        <end position="87"/>
    </location>
</feature>
<dbReference type="Pfam" id="PF07136">
    <property type="entry name" value="DUF1385"/>
    <property type="match status" value="1"/>
</dbReference>
<dbReference type="AlphaFoldDB" id="A0A399F043"/>
<dbReference type="Proteomes" id="UP000265800">
    <property type="component" value="Unassembled WGS sequence"/>
</dbReference>
<gene>
    <name evidence="2" type="ORF">Mlute_00056</name>
</gene>
<keyword evidence="1" id="KW-0812">Transmembrane</keyword>
<protein>
    <submittedName>
        <fullName evidence="2">Uncharacterized protein</fullName>
    </submittedName>
</protein>
<organism evidence="2 3">
    <name type="scientific">Meiothermus luteus</name>
    <dbReference type="NCBI Taxonomy" id="2026184"/>
    <lineage>
        <taxon>Bacteria</taxon>
        <taxon>Thermotogati</taxon>
        <taxon>Deinococcota</taxon>
        <taxon>Deinococci</taxon>
        <taxon>Thermales</taxon>
        <taxon>Thermaceae</taxon>
        <taxon>Meiothermus</taxon>
    </lineage>
</organism>
<dbReference type="EMBL" id="QWKZ01000001">
    <property type="protein sequence ID" value="RIH90134.1"/>
    <property type="molecule type" value="Genomic_DNA"/>
</dbReference>
<evidence type="ECO:0000256" key="1">
    <source>
        <dbReference type="SAM" id="Phobius"/>
    </source>
</evidence>
<evidence type="ECO:0000313" key="3">
    <source>
        <dbReference type="Proteomes" id="UP000265800"/>
    </source>
</evidence>
<accession>A0A399F043</accession>
<sequence length="225" mass="24477">MTGYTGFASTDGFTLYFDNGLVCTVSERGVQIRERKRGLHPLLILVLSISLAGGLATPLQGVLPRMWTLSPGLLVGVVILLALLLLWTPPGSRLRRWHGAEHQTANALEQMLSNPEISPEEAFDRSSWLHPYCGTTATGMALPLLPLAFLWPPLAFVVIALVAYLHTQLPPDHALRAPGLLFQRLLAAPVGVRERAASLEALRALKERGLLATQGHPAMAEDESR</sequence>
<evidence type="ECO:0000313" key="2">
    <source>
        <dbReference type="EMBL" id="RIH90134.1"/>
    </source>
</evidence>
<keyword evidence="3" id="KW-1185">Reference proteome</keyword>
<comment type="caution">
    <text evidence="2">The sequence shown here is derived from an EMBL/GenBank/DDBJ whole genome shotgun (WGS) entry which is preliminary data.</text>
</comment>
<proteinExistence type="predicted"/>
<dbReference type="RefSeq" id="WP_119358781.1">
    <property type="nucleotide sequence ID" value="NZ_QWKZ01000001.1"/>
</dbReference>
<dbReference type="OrthoDB" id="9999448at2"/>
<dbReference type="InterPro" id="IPR010787">
    <property type="entry name" value="DUF1385"/>
</dbReference>